<evidence type="ECO:0000256" key="2">
    <source>
        <dbReference type="ARBA" id="ARBA00022448"/>
    </source>
</evidence>
<dbReference type="OrthoDB" id="274922at2759"/>
<sequence>MHREKQGGSSTLTSKYPAAGIATTTFYHGSYASLLMKMSAEEKIDPVQAAVVEILGMADLYRRIQDTCWTKCIPSVKDARLDAGESSCLDRCVNKYADVHAIVGKELQANAQESPQ</sequence>
<comment type="subcellular location">
    <subcellularLocation>
        <location evidence="9">Mitochondrion inner membrane</location>
        <topology evidence="9">Peripheral membrane protein</topology>
        <orientation evidence="9">Intermembrane side</orientation>
    </subcellularLocation>
</comment>
<evidence type="ECO:0000256" key="6">
    <source>
        <dbReference type="ARBA" id="ARBA00023010"/>
    </source>
</evidence>
<comment type="domain">
    <text evidence="9">The twin CX3C motif contains 4 conserved Cys residues that form 2 disulfide bonds in the mitochondrial intermembrane space.</text>
</comment>
<evidence type="ECO:0000256" key="5">
    <source>
        <dbReference type="ARBA" id="ARBA00022927"/>
    </source>
</evidence>
<protein>
    <recommendedName>
        <fullName evidence="9">Mitochondrial import inner membrane translocase subunit</fullName>
    </recommendedName>
</protein>
<keyword evidence="9" id="KW-0472">Membrane</keyword>
<dbReference type="Proteomes" id="UP000221165">
    <property type="component" value="Unassembled WGS sequence"/>
</dbReference>
<keyword evidence="2 9" id="KW-0813">Transport</keyword>
<comment type="function">
    <text evidence="9">Mitochondrial intermembrane chaperone that participates in the import and insertion of some multi-pass transmembrane proteins into the mitochondrial inner membrane. Also required for the transfer of beta-barrel precursors from the TOM complex to the sorting and assembly machinery (SAM complex) of the outer membrane. Acts as a chaperone-like protein that protects the hydrophobic precursors from aggregation and guide them through the mitochondrial intermembrane space.</text>
</comment>
<reference evidence="11 12" key="1">
    <citation type="journal article" date="2017" name="Int. J. Parasitol.">
        <title>The genome of the protozoan parasite Cystoisospora suis and a reverse vaccinology approach to identify vaccine candidates.</title>
        <authorList>
            <person name="Palmieri N."/>
            <person name="Shrestha A."/>
            <person name="Ruttkowski B."/>
            <person name="Beck T."/>
            <person name="Vogl C."/>
            <person name="Tomley F."/>
            <person name="Blake D.P."/>
            <person name="Joachim A."/>
        </authorList>
    </citation>
    <scope>NUCLEOTIDE SEQUENCE [LARGE SCALE GENOMIC DNA]</scope>
    <source>
        <strain evidence="11 12">Wien I</strain>
    </source>
</reference>
<keyword evidence="4" id="KW-0862">Zinc</keyword>
<keyword evidence="6 9" id="KW-0811">Translocation</keyword>
<dbReference type="InterPro" id="IPR004217">
    <property type="entry name" value="Tim10-like"/>
</dbReference>
<comment type="caution">
    <text evidence="11">The sequence shown here is derived from an EMBL/GenBank/DDBJ whole genome shotgun (WGS) entry which is preliminary data.</text>
</comment>
<evidence type="ECO:0000256" key="3">
    <source>
        <dbReference type="ARBA" id="ARBA00022723"/>
    </source>
</evidence>
<evidence type="ECO:0000256" key="4">
    <source>
        <dbReference type="ARBA" id="ARBA00022833"/>
    </source>
</evidence>
<keyword evidence="9" id="KW-0999">Mitochondrion inner membrane</keyword>
<dbReference type="GO" id="GO:0005743">
    <property type="term" value="C:mitochondrial inner membrane"/>
    <property type="evidence" value="ECO:0007669"/>
    <property type="project" value="UniProtKB-SubCell"/>
</dbReference>
<keyword evidence="12" id="KW-1185">Reference proteome</keyword>
<evidence type="ECO:0000259" key="10">
    <source>
        <dbReference type="Pfam" id="PF02953"/>
    </source>
</evidence>
<evidence type="ECO:0000256" key="1">
    <source>
        <dbReference type="ARBA" id="ARBA00006720"/>
    </source>
</evidence>
<dbReference type="PANTHER" id="PTHR11038">
    <property type="entry name" value="MITOCHONDRIAL IMPORT INNER MEMBRANE TRANSLOCASE SUBUNIT TIM10"/>
    <property type="match status" value="1"/>
</dbReference>
<dbReference type="InterPro" id="IPR035427">
    <property type="entry name" value="Tim10-like_dom_sf"/>
</dbReference>
<comment type="subunit">
    <text evidence="9">Heterohexamer.</text>
</comment>
<keyword evidence="7 9" id="KW-0496">Mitochondrion</keyword>
<dbReference type="GO" id="GO:0045039">
    <property type="term" value="P:protein insertion into mitochondrial inner membrane"/>
    <property type="evidence" value="ECO:0007669"/>
    <property type="project" value="TreeGrafter"/>
</dbReference>
<keyword evidence="5 9" id="KW-0653">Protein transport</keyword>
<evidence type="ECO:0000256" key="8">
    <source>
        <dbReference type="ARBA" id="ARBA00023157"/>
    </source>
</evidence>
<proteinExistence type="inferred from homology"/>
<dbReference type="EMBL" id="MIGC01005139">
    <property type="protein sequence ID" value="PHJ17266.1"/>
    <property type="molecule type" value="Genomic_DNA"/>
</dbReference>
<dbReference type="AlphaFoldDB" id="A0A2C6KLK2"/>
<dbReference type="GeneID" id="94432243"/>
<dbReference type="SUPFAM" id="SSF144122">
    <property type="entry name" value="Tim10-like"/>
    <property type="match status" value="1"/>
</dbReference>
<evidence type="ECO:0000313" key="11">
    <source>
        <dbReference type="EMBL" id="PHJ17266.1"/>
    </source>
</evidence>
<dbReference type="GO" id="GO:0015031">
    <property type="term" value="P:protein transport"/>
    <property type="evidence" value="ECO:0007669"/>
    <property type="project" value="UniProtKB-KW"/>
</dbReference>
<dbReference type="Gene3D" id="1.10.287.810">
    <property type="entry name" value="Mitochondrial import inner membrane translocase subunit tim13 like domains"/>
    <property type="match status" value="1"/>
</dbReference>
<keyword evidence="8 9" id="KW-1015">Disulfide bond</keyword>
<evidence type="ECO:0000256" key="7">
    <source>
        <dbReference type="ARBA" id="ARBA00023128"/>
    </source>
</evidence>
<dbReference type="PANTHER" id="PTHR11038:SF16">
    <property type="entry name" value="MITOCHONDRIAL IMPORT INNER MEMBRANE TRANSLOCASE SUBUNIT TIM10"/>
    <property type="match status" value="1"/>
</dbReference>
<keyword evidence="3" id="KW-0479">Metal-binding</keyword>
<organism evidence="11 12">
    <name type="scientific">Cystoisospora suis</name>
    <dbReference type="NCBI Taxonomy" id="483139"/>
    <lineage>
        <taxon>Eukaryota</taxon>
        <taxon>Sar</taxon>
        <taxon>Alveolata</taxon>
        <taxon>Apicomplexa</taxon>
        <taxon>Conoidasida</taxon>
        <taxon>Coccidia</taxon>
        <taxon>Eucoccidiorida</taxon>
        <taxon>Eimeriorina</taxon>
        <taxon>Sarcocystidae</taxon>
        <taxon>Cystoisospora</taxon>
    </lineage>
</organism>
<comment type="similarity">
    <text evidence="1 9">Belongs to the small Tim family.</text>
</comment>
<dbReference type="GO" id="GO:0046872">
    <property type="term" value="F:metal ion binding"/>
    <property type="evidence" value="ECO:0007669"/>
    <property type="project" value="UniProtKB-KW"/>
</dbReference>
<dbReference type="VEuPathDB" id="ToxoDB:CSUI_008913"/>
<keyword evidence="9" id="KW-0143">Chaperone</keyword>
<accession>A0A2C6KLK2</accession>
<feature type="domain" description="Tim10-like" evidence="10">
    <location>
        <begin position="54"/>
        <end position="108"/>
    </location>
</feature>
<dbReference type="RefSeq" id="XP_067918991.1">
    <property type="nucleotide sequence ID" value="XM_068069032.1"/>
</dbReference>
<dbReference type="Pfam" id="PF02953">
    <property type="entry name" value="zf-Tim10_DDP"/>
    <property type="match status" value="1"/>
</dbReference>
<gene>
    <name evidence="11" type="ORF">CSUI_008913</name>
</gene>
<name>A0A2C6KLK2_9APIC</name>
<evidence type="ECO:0000256" key="9">
    <source>
        <dbReference type="RuleBase" id="RU367043"/>
    </source>
</evidence>
<evidence type="ECO:0000313" key="12">
    <source>
        <dbReference type="Proteomes" id="UP000221165"/>
    </source>
</evidence>